<evidence type="ECO:0000259" key="3">
    <source>
        <dbReference type="PROSITE" id="PS50977"/>
    </source>
</evidence>
<feature type="DNA-binding region" description="H-T-H motif" evidence="2">
    <location>
        <begin position="38"/>
        <end position="57"/>
    </location>
</feature>
<dbReference type="PROSITE" id="PS50977">
    <property type="entry name" value="HTH_TETR_2"/>
    <property type="match status" value="1"/>
</dbReference>
<evidence type="ECO:0000313" key="4">
    <source>
        <dbReference type="EMBL" id="MBC2665702.1"/>
    </source>
</evidence>
<dbReference type="Pfam" id="PF21306">
    <property type="entry name" value="TetR_C_40"/>
    <property type="match status" value="1"/>
</dbReference>
<dbReference type="Pfam" id="PF00440">
    <property type="entry name" value="TetR_N"/>
    <property type="match status" value="1"/>
</dbReference>
<comment type="caution">
    <text evidence="4">The sequence shown here is derived from an EMBL/GenBank/DDBJ whole genome shotgun (WGS) entry which is preliminary data.</text>
</comment>
<accession>A0A7X1FSL6</accession>
<dbReference type="SUPFAM" id="SSF46689">
    <property type="entry name" value="Homeodomain-like"/>
    <property type="match status" value="1"/>
</dbReference>
<sequence length="232" mass="25909">MKNVAADGRLARRKVQTRAALLEAAYVEMSSSGIDSVKIRDITDRADVGFGTFYNYFESRDALAGQVLDCVIHDMGRRNIKVTAGLREREPALVIPTSMRLFIHEAVSSTMWQWWAKRPDLLCDRMRDGFGPFGRRDMRDGIRIGVLALDPANIETCWGQANWMLVGAIHDIYEGKLVAEESCLIVESIMRMMGVERELAHHVSSTPLPNYPAANVDWTFDLAAFRAGSSGA</sequence>
<dbReference type="PANTHER" id="PTHR43479:SF11">
    <property type="entry name" value="ACREF_ENVCD OPERON REPRESSOR-RELATED"/>
    <property type="match status" value="1"/>
</dbReference>
<feature type="domain" description="HTH tetR-type" evidence="3">
    <location>
        <begin position="15"/>
        <end position="75"/>
    </location>
</feature>
<dbReference type="Gene3D" id="1.10.357.10">
    <property type="entry name" value="Tetracycline Repressor, domain 2"/>
    <property type="match status" value="1"/>
</dbReference>
<organism evidence="4 5">
    <name type="scientific">Novosphingobium flavum</name>
    <dbReference type="NCBI Taxonomy" id="1778672"/>
    <lineage>
        <taxon>Bacteria</taxon>
        <taxon>Pseudomonadati</taxon>
        <taxon>Pseudomonadota</taxon>
        <taxon>Alphaproteobacteria</taxon>
        <taxon>Sphingomonadales</taxon>
        <taxon>Sphingomonadaceae</taxon>
        <taxon>Novosphingobium</taxon>
    </lineage>
</organism>
<dbReference type="InterPro" id="IPR050624">
    <property type="entry name" value="HTH-type_Tx_Regulator"/>
</dbReference>
<evidence type="ECO:0000313" key="5">
    <source>
        <dbReference type="Proteomes" id="UP000566813"/>
    </source>
</evidence>
<dbReference type="GO" id="GO:0003677">
    <property type="term" value="F:DNA binding"/>
    <property type="evidence" value="ECO:0007669"/>
    <property type="project" value="UniProtKB-UniRule"/>
</dbReference>
<dbReference type="EMBL" id="JACLAW010000006">
    <property type="protein sequence ID" value="MBC2665702.1"/>
    <property type="molecule type" value="Genomic_DNA"/>
</dbReference>
<keyword evidence="1 2" id="KW-0238">DNA-binding</keyword>
<evidence type="ECO:0000256" key="1">
    <source>
        <dbReference type="ARBA" id="ARBA00023125"/>
    </source>
</evidence>
<proteinExistence type="predicted"/>
<dbReference type="InterPro" id="IPR009057">
    <property type="entry name" value="Homeodomain-like_sf"/>
</dbReference>
<dbReference type="AlphaFoldDB" id="A0A7X1FSL6"/>
<dbReference type="InterPro" id="IPR049513">
    <property type="entry name" value="TetR_C_40"/>
</dbReference>
<gene>
    <name evidence="4" type="ORF">H7F51_09210</name>
</gene>
<protein>
    <submittedName>
        <fullName evidence="4">TetR/AcrR family transcriptional regulator</fullName>
    </submittedName>
</protein>
<dbReference type="PANTHER" id="PTHR43479">
    <property type="entry name" value="ACREF/ENVCD OPERON REPRESSOR-RELATED"/>
    <property type="match status" value="1"/>
</dbReference>
<dbReference type="RefSeq" id="WP_185663963.1">
    <property type="nucleotide sequence ID" value="NZ_JACLAW010000006.1"/>
</dbReference>
<name>A0A7X1FSL6_9SPHN</name>
<keyword evidence="5" id="KW-1185">Reference proteome</keyword>
<dbReference type="InterPro" id="IPR001647">
    <property type="entry name" value="HTH_TetR"/>
</dbReference>
<dbReference type="Proteomes" id="UP000566813">
    <property type="component" value="Unassembled WGS sequence"/>
</dbReference>
<reference evidence="4 5" key="1">
    <citation type="submission" date="2020-08" db="EMBL/GenBank/DDBJ databases">
        <title>The genome sequence of type strain Novosphingobium flavum NBRC 111647.</title>
        <authorList>
            <person name="Liu Y."/>
        </authorList>
    </citation>
    <scope>NUCLEOTIDE SEQUENCE [LARGE SCALE GENOMIC DNA]</scope>
    <source>
        <strain evidence="4 5">NBRC 111647</strain>
    </source>
</reference>
<evidence type="ECO:0000256" key="2">
    <source>
        <dbReference type="PROSITE-ProRule" id="PRU00335"/>
    </source>
</evidence>